<dbReference type="EMBL" id="UFWD01000001">
    <property type="protein sequence ID" value="SUY22713.1"/>
    <property type="molecule type" value="Genomic_DNA"/>
</dbReference>
<dbReference type="GO" id="GO:0008907">
    <property type="term" value="F:integrase activity"/>
    <property type="evidence" value="ECO:0007669"/>
    <property type="project" value="InterPro"/>
</dbReference>
<organism evidence="3">
    <name type="scientific">Clostridioides difficile</name>
    <name type="common">Peptoclostridium difficile</name>
    <dbReference type="NCBI Taxonomy" id="1496"/>
    <lineage>
        <taxon>Bacteria</taxon>
        <taxon>Bacillati</taxon>
        <taxon>Bacillota</taxon>
        <taxon>Clostridia</taxon>
        <taxon>Peptostreptococcales</taxon>
        <taxon>Peptostreptococcaceae</taxon>
        <taxon>Clostridioides</taxon>
    </lineage>
</organism>
<evidence type="ECO:0000259" key="2">
    <source>
        <dbReference type="Pfam" id="PF02920"/>
    </source>
</evidence>
<accession>A0A381I950</accession>
<dbReference type="Gene3D" id="1.10.150.130">
    <property type="match status" value="1"/>
</dbReference>
<protein>
    <submittedName>
        <fullName evidence="3">Integrase</fullName>
    </submittedName>
</protein>
<dbReference type="Gene3D" id="3.30.160.60">
    <property type="entry name" value="Classic Zinc Finger"/>
    <property type="match status" value="1"/>
</dbReference>
<reference evidence="3" key="1">
    <citation type="submission" date="2018-06" db="EMBL/GenBank/DDBJ databases">
        <authorList>
            <consortium name="Pathogen Informatics"/>
            <person name="Doyle S."/>
        </authorList>
    </citation>
    <scope>NUCLEOTIDE SEQUENCE</scope>
    <source>
        <strain evidence="3">NCTC13307</strain>
    </source>
</reference>
<keyword evidence="1" id="KW-0238">DNA-binding</keyword>
<sequence>MSEKRRDNKNRILRTGESQRKDGRYAYKYIDTFGKPQFVYSWKLVPTDKTPAGKRDDIALREKEKEIQKDLDDGIDHIGKKMTVCQLYAKQIRHRANVGHGTKQGRKQLMRILQEDKLGACRIENVKLSDAKEWALRMKEKGYGFKTINNHKRSLKAAFYTAIQDDCIRKKSV</sequence>
<dbReference type="Pfam" id="PF02920">
    <property type="entry name" value="Integrase_DNA"/>
    <property type="match status" value="1"/>
</dbReference>
<evidence type="ECO:0000313" key="3">
    <source>
        <dbReference type="EMBL" id="SUY22713.1"/>
    </source>
</evidence>
<dbReference type="AlphaFoldDB" id="A0A381I950"/>
<dbReference type="SUPFAM" id="SSF54171">
    <property type="entry name" value="DNA-binding domain"/>
    <property type="match status" value="1"/>
</dbReference>
<feature type="domain" description="Integrase Tn916-type N-terminal DNA binding" evidence="2">
    <location>
        <begin position="1"/>
        <end position="71"/>
    </location>
</feature>
<dbReference type="InterPro" id="IPR016177">
    <property type="entry name" value="DNA-bd_dom_sf"/>
</dbReference>
<dbReference type="SUPFAM" id="SSF56349">
    <property type="entry name" value="DNA breaking-rejoining enzymes"/>
    <property type="match status" value="1"/>
</dbReference>
<dbReference type="InterPro" id="IPR010998">
    <property type="entry name" value="Integrase_recombinase_N"/>
</dbReference>
<evidence type="ECO:0000256" key="1">
    <source>
        <dbReference type="ARBA" id="ARBA00023125"/>
    </source>
</evidence>
<proteinExistence type="predicted"/>
<dbReference type="GO" id="GO:0003677">
    <property type="term" value="F:DNA binding"/>
    <property type="evidence" value="ECO:0007669"/>
    <property type="project" value="UniProtKB-KW"/>
</dbReference>
<dbReference type="InterPro" id="IPR004191">
    <property type="entry name" value="Integrase_Tn916-type_DNA-bd_N"/>
</dbReference>
<gene>
    <name evidence="3" type="primary">Int-Tn_3</name>
    <name evidence="3" type="ORF">NCTC13307_01345</name>
</gene>
<name>A0A381I950_CLODI</name>
<dbReference type="InterPro" id="IPR011010">
    <property type="entry name" value="DNA_brk_join_enz"/>
</dbReference>